<evidence type="ECO:0000313" key="4">
    <source>
        <dbReference type="Proteomes" id="UP000326364"/>
    </source>
</evidence>
<name>A0A5J5HXS3_9SPHN</name>
<gene>
    <name evidence="2" type="ORF">F4U95_18240</name>
    <name evidence="1" type="ORF">F4U96_18115</name>
</gene>
<evidence type="ECO:0000313" key="2">
    <source>
        <dbReference type="EMBL" id="KAA9026860.1"/>
    </source>
</evidence>
<organism evidence="2 3">
    <name type="scientific">Sphingobium limneticum</name>
    <dbReference type="NCBI Taxonomy" id="1007511"/>
    <lineage>
        <taxon>Bacteria</taxon>
        <taxon>Pseudomonadati</taxon>
        <taxon>Pseudomonadota</taxon>
        <taxon>Alphaproteobacteria</taxon>
        <taxon>Sphingomonadales</taxon>
        <taxon>Sphingomonadaceae</taxon>
        <taxon>Sphingobium</taxon>
    </lineage>
</organism>
<reference evidence="3 4" key="1">
    <citation type="submission" date="2019-09" db="EMBL/GenBank/DDBJ databases">
        <authorList>
            <person name="Feng G."/>
        </authorList>
    </citation>
    <scope>NUCLEOTIDE SEQUENCE [LARGE SCALE GENOMIC DNA]</scope>
    <source>
        <strain evidence="2 3">KACC 19283</strain>
        <strain evidence="1 4">KACC 19284</strain>
    </source>
</reference>
<dbReference type="AlphaFoldDB" id="A0A5J5HXS3"/>
<proteinExistence type="predicted"/>
<dbReference type="EMBL" id="VYQB01000015">
    <property type="protein sequence ID" value="KAA9013782.1"/>
    <property type="molecule type" value="Genomic_DNA"/>
</dbReference>
<comment type="caution">
    <text evidence="2">The sequence shown here is derived from an EMBL/GenBank/DDBJ whole genome shotgun (WGS) entry which is preliminary data.</text>
</comment>
<evidence type="ECO:0000313" key="1">
    <source>
        <dbReference type="EMBL" id="KAA9013782.1"/>
    </source>
</evidence>
<dbReference type="EMBL" id="VYQA01000015">
    <property type="protein sequence ID" value="KAA9026860.1"/>
    <property type="molecule type" value="Genomic_DNA"/>
</dbReference>
<dbReference type="RefSeq" id="WP_150426634.1">
    <property type="nucleotide sequence ID" value="NZ_VYQA01000015.1"/>
</dbReference>
<evidence type="ECO:0000313" key="3">
    <source>
        <dbReference type="Proteomes" id="UP000325933"/>
    </source>
</evidence>
<keyword evidence="4" id="KW-1185">Reference proteome</keyword>
<dbReference type="Proteomes" id="UP000326364">
    <property type="component" value="Unassembled WGS sequence"/>
</dbReference>
<accession>A0A5J5HXS3</accession>
<sequence>MTNIRDIVADPHFMPVGITPDLCKIRFARVQPDTVRTQPFLDGRTPFTEGPEILLPVDEIAAELASRPDICTPTILHVSFCGSTLLSSLLDIPGQSLGLREPAVQIGLADAVVAHPSKVREIAYVIEALLGRAIEGQQTVIKPTNWANNLLPAWNERRSINPVFMVIAPRPFLRAVFRGGRDRLTYTMRTVQHLAPGLNDGLRRIAKAAGSTADPLQQAARLTLLALSFQLLIFEEARSKGGWAANRIIAFSELHNDPVSTATRTAQLLHLDINPAMIANHSDGVLARNAKSPDRQFHPNDEAENNRVIEQHHGRTFDQALEWAYAEGLYLIIDG</sequence>
<protein>
    <submittedName>
        <fullName evidence="2">Uncharacterized protein</fullName>
    </submittedName>
</protein>
<dbReference type="Proteomes" id="UP000325933">
    <property type="component" value="Unassembled WGS sequence"/>
</dbReference>